<keyword evidence="4 12" id="KW-1134">Transmembrane beta strand</keyword>
<reference evidence="15 16" key="1">
    <citation type="submission" date="2018-08" db="EMBL/GenBank/DDBJ databases">
        <title>Genomic Encyclopedia of Archaeal and Bacterial Type Strains, Phase II (KMG-II): from individual species to whole genera.</title>
        <authorList>
            <person name="Goeker M."/>
        </authorList>
    </citation>
    <scope>NUCLEOTIDE SEQUENCE [LARGE SCALE GENOMIC DNA]</scope>
    <source>
        <strain evidence="15 16">DSM 582</strain>
    </source>
</reference>
<dbReference type="SMART" id="SM00965">
    <property type="entry name" value="STN"/>
    <property type="match status" value="1"/>
</dbReference>
<dbReference type="AlphaFoldDB" id="A0AAQ0HCR5"/>
<organism evidence="15 16">
    <name type="scientific">Paracoccus versutus</name>
    <name type="common">Thiobacillus versutus</name>
    <dbReference type="NCBI Taxonomy" id="34007"/>
    <lineage>
        <taxon>Bacteria</taxon>
        <taxon>Pseudomonadati</taxon>
        <taxon>Pseudomonadota</taxon>
        <taxon>Alphaproteobacteria</taxon>
        <taxon>Rhodobacterales</taxon>
        <taxon>Paracoccaceae</taxon>
        <taxon>Paracoccus</taxon>
    </lineage>
</organism>
<dbReference type="GO" id="GO:0038023">
    <property type="term" value="F:signaling receptor activity"/>
    <property type="evidence" value="ECO:0007669"/>
    <property type="project" value="InterPro"/>
</dbReference>
<dbReference type="Gene3D" id="3.55.50.30">
    <property type="match status" value="1"/>
</dbReference>
<dbReference type="EMBL" id="QUMX01000062">
    <property type="protein sequence ID" value="REG28466.1"/>
    <property type="molecule type" value="Genomic_DNA"/>
</dbReference>
<evidence type="ECO:0000256" key="1">
    <source>
        <dbReference type="ARBA" id="ARBA00004571"/>
    </source>
</evidence>
<sequence>MRQSFPRSQAKTGLGMRITLALLASTAIISGGGLYLPAVAQEASITYTVPAGPLGSAITRFGERSGLQILYPADLVRGKQSPGVSGNLTADEALSRLLSGSGLTYQYTAANTVTIVPISAAGTSSVAPDGSIMLDTITIQAGGANTESSNSYTTTASTIGKTDETLRETPQSVTVITTRQIKDRGLTDLGAAMNSATGVTVSPDQYYGAGRFFARGFEISNLRIDGGAVGVTSSYDAIGSIGLSRYDRVEVLRGADGLFSGNGEAGGVISLVRKRPLDERASTAELSYSNWNRATVSYDYSTPLTKDGDVRARMILSAEKGDTFYNGGELDNRSFYAIIEADLGDSTVLTFGGSYDRQRSAPWWAGMPRYLDGSDIGLPVEASLGTDWADLDHKGWEIFAGLRHDFANGWVWNSNLTYAEHKYRGLYGYLAGAVDPLTGDGLVYNGSHNWADGYQIQADTNISGAFDLLGRRADIVIGLDYAKHSSDVNRSEFTGPAVNLDDVGDANWPIATIPDFPGDYYFNFHPYTETRYGVYARGKFEMSDQTRIILGARYGNYKYSFHRASYNRDGSVNWREAIDYSDNGVLTPFAAVSHDLNRDWTAYASVATIYQSQSRYLRGPEPGSPLNPITGRTFETGLKGELLGGAMNASLAAYYTKREGEAVRDPRYAGASNPGNGSSCCYLDDGEVTSRGLDIEVSGEVASGLQLFAGYTLNINKNKETNGVYSAITPRHLVKVWANYNLPNDYSKWTIGAGLRAQSTTKVSGTEWVERAGGEWSEVPFNFGQGGYAVADLSVRYDFSDDASLTLNINNVFDRGYYAQLGTLSKNNFYGPPREIALTFRSTF</sequence>
<dbReference type="Gene3D" id="2.40.170.20">
    <property type="entry name" value="TonB-dependent receptor, beta-barrel domain"/>
    <property type="match status" value="1"/>
</dbReference>
<evidence type="ECO:0000256" key="12">
    <source>
        <dbReference type="PROSITE-ProRule" id="PRU01360"/>
    </source>
</evidence>
<evidence type="ECO:0000259" key="14">
    <source>
        <dbReference type="SMART" id="SM00965"/>
    </source>
</evidence>
<gene>
    <name evidence="15" type="ORF">ATH84_106214</name>
</gene>
<evidence type="ECO:0000256" key="8">
    <source>
        <dbReference type="ARBA" id="ARBA00023077"/>
    </source>
</evidence>
<evidence type="ECO:0000313" key="15">
    <source>
        <dbReference type="EMBL" id="REG28466.1"/>
    </source>
</evidence>
<dbReference type="InterPro" id="IPR037066">
    <property type="entry name" value="Plug_dom_sf"/>
</dbReference>
<evidence type="ECO:0000256" key="5">
    <source>
        <dbReference type="ARBA" id="ARBA00022496"/>
    </source>
</evidence>
<dbReference type="CDD" id="cd01347">
    <property type="entry name" value="ligand_gated_channel"/>
    <property type="match status" value="1"/>
</dbReference>
<evidence type="ECO:0000256" key="10">
    <source>
        <dbReference type="ARBA" id="ARBA00023170"/>
    </source>
</evidence>
<accession>A0AAQ0HCR5</accession>
<evidence type="ECO:0000256" key="7">
    <source>
        <dbReference type="ARBA" id="ARBA00023004"/>
    </source>
</evidence>
<dbReference type="PANTHER" id="PTHR32552">
    <property type="entry name" value="FERRICHROME IRON RECEPTOR-RELATED"/>
    <property type="match status" value="1"/>
</dbReference>
<keyword evidence="6 12" id="KW-0812">Transmembrane</keyword>
<evidence type="ECO:0000256" key="13">
    <source>
        <dbReference type="RuleBase" id="RU003357"/>
    </source>
</evidence>
<dbReference type="SUPFAM" id="SSF56935">
    <property type="entry name" value="Porins"/>
    <property type="match status" value="1"/>
</dbReference>
<dbReference type="Pfam" id="PF07660">
    <property type="entry name" value="STN"/>
    <property type="match status" value="1"/>
</dbReference>
<dbReference type="Pfam" id="PF07715">
    <property type="entry name" value="Plug"/>
    <property type="match status" value="1"/>
</dbReference>
<dbReference type="InterPro" id="IPR036942">
    <property type="entry name" value="Beta-barrel_TonB_sf"/>
</dbReference>
<comment type="similarity">
    <text evidence="2 12 13">Belongs to the TonB-dependent receptor family.</text>
</comment>
<dbReference type="InterPro" id="IPR012910">
    <property type="entry name" value="Plug_dom"/>
</dbReference>
<dbReference type="PANTHER" id="PTHR32552:SF74">
    <property type="entry name" value="HYDROXAMATE SIDEROPHORE RECEPTOR FHUE"/>
    <property type="match status" value="1"/>
</dbReference>
<keyword evidence="7" id="KW-0408">Iron</keyword>
<proteinExistence type="inferred from homology"/>
<dbReference type="GO" id="GO:0015891">
    <property type="term" value="P:siderophore transport"/>
    <property type="evidence" value="ECO:0007669"/>
    <property type="project" value="InterPro"/>
</dbReference>
<feature type="domain" description="Secretin/TonB short N-terminal" evidence="14">
    <location>
        <begin position="67"/>
        <end position="118"/>
    </location>
</feature>
<evidence type="ECO:0000256" key="6">
    <source>
        <dbReference type="ARBA" id="ARBA00022692"/>
    </source>
</evidence>
<dbReference type="GO" id="GO:0015344">
    <property type="term" value="F:siderophore uptake transmembrane transporter activity"/>
    <property type="evidence" value="ECO:0007669"/>
    <property type="project" value="TreeGrafter"/>
</dbReference>
<dbReference type="Proteomes" id="UP000256794">
    <property type="component" value="Unassembled WGS sequence"/>
</dbReference>
<keyword evidence="9 12" id="KW-0472">Membrane</keyword>
<dbReference type="GO" id="GO:0009279">
    <property type="term" value="C:cell outer membrane"/>
    <property type="evidence" value="ECO:0007669"/>
    <property type="project" value="UniProtKB-SubCell"/>
</dbReference>
<keyword evidence="5" id="KW-0410">Iron transport</keyword>
<evidence type="ECO:0000256" key="9">
    <source>
        <dbReference type="ARBA" id="ARBA00023136"/>
    </source>
</evidence>
<dbReference type="InterPro" id="IPR010105">
    <property type="entry name" value="TonB_sidphr_rcpt"/>
</dbReference>
<comment type="subcellular location">
    <subcellularLocation>
        <location evidence="1 12">Cell outer membrane</location>
        <topology evidence="1 12">Multi-pass membrane protein</topology>
    </subcellularLocation>
</comment>
<keyword evidence="10 15" id="KW-0675">Receptor</keyword>
<dbReference type="Pfam" id="PF00593">
    <property type="entry name" value="TonB_dep_Rec_b-barrel"/>
    <property type="match status" value="1"/>
</dbReference>
<dbReference type="NCBIfam" id="TIGR01783">
    <property type="entry name" value="TonB-siderophor"/>
    <property type="match status" value="1"/>
</dbReference>
<evidence type="ECO:0000256" key="4">
    <source>
        <dbReference type="ARBA" id="ARBA00022452"/>
    </source>
</evidence>
<evidence type="ECO:0000256" key="3">
    <source>
        <dbReference type="ARBA" id="ARBA00022448"/>
    </source>
</evidence>
<keyword evidence="3 12" id="KW-0813">Transport</keyword>
<name>A0AAQ0HCR5_PARVE</name>
<keyword evidence="16" id="KW-1185">Reference proteome</keyword>
<dbReference type="PROSITE" id="PS52016">
    <property type="entry name" value="TONB_DEPENDENT_REC_3"/>
    <property type="match status" value="1"/>
</dbReference>
<evidence type="ECO:0000313" key="16">
    <source>
        <dbReference type="Proteomes" id="UP000256794"/>
    </source>
</evidence>
<evidence type="ECO:0000256" key="11">
    <source>
        <dbReference type="ARBA" id="ARBA00023237"/>
    </source>
</evidence>
<dbReference type="InterPro" id="IPR011662">
    <property type="entry name" value="Secretin/TonB_short_N"/>
</dbReference>
<keyword evidence="8 13" id="KW-0798">TonB box</keyword>
<evidence type="ECO:0000256" key="2">
    <source>
        <dbReference type="ARBA" id="ARBA00009810"/>
    </source>
</evidence>
<protein>
    <submittedName>
        <fullName evidence="15">Outer membrane receptor for ferric coprogen and ferric-rhodotorulic acid</fullName>
    </submittedName>
</protein>
<dbReference type="Gene3D" id="2.170.130.10">
    <property type="entry name" value="TonB-dependent receptor, plug domain"/>
    <property type="match status" value="1"/>
</dbReference>
<keyword evidence="5" id="KW-0406">Ion transport</keyword>
<dbReference type="InterPro" id="IPR039426">
    <property type="entry name" value="TonB-dep_rcpt-like"/>
</dbReference>
<keyword evidence="11 12" id="KW-0998">Cell outer membrane</keyword>
<dbReference type="InterPro" id="IPR000531">
    <property type="entry name" value="Beta-barrel_TonB"/>
</dbReference>
<comment type="caution">
    <text evidence="15">The sequence shown here is derived from an EMBL/GenBank/DDBJ whole genome shotgun (WGS) entry which is preliminary data.</text>
</comment>